<proteinExistence type="inferred from homology"/>
<dbReference type="PROSITE" id="PS50888">
    <property type="entry name" value="BHLH"/>
    <property type="match status" value="1"/>
</dbReference>
<comment type="similarity">
    <text evidence="1">Belongs to the bHLH protein family.</text>
</comment>
<dbReference type="InterPro" id="IPR045847">
    <property type="entry name" value="AIG1-like"/>
</dbReference>
<organism evidence="6 7">
    <name type="scientific">Canna indica</name>
    <name type="common">Indian-shot</name>
    <dbReference type="NCBI Taxonomy" id="4628"/>
    <lineage>
        <taxon>Eukaryota</taxon>
        <taxon>Viridiplantae</taxon>
        <taxon>Streptophyta</taxon>
        <taxon>Embryophyta</taxon>
        <taxon>Tracheophyta</taxon>
        <taxon>Spermatophyta</taxon>
        <taxon>Magnoliopsida</taxon>
        <taxon>Liliopsida</taxon>
        <taxon>Zingiberales</taxon>
        <taxon>Cannaceae</taxon>
        <taxon>Canna</taxon>
    </lineage>
</organism>
<keyword evidence="3" id="KW-0238">DNA-binding</keyword>
<dbReference type="SMART" id="SM00353">
    <property type="entry name" value="HLH"/>
    <property type="match status" value="1"/>
</dbReference>
<dbReference type="SUPFAM" id="SSF47459">
    <property type="entry name" value="HLH, helix-loop-helix DNA-binding domain"/>
    <property type="match status" value="1"/>
</dbReference>
<keyword evidence="2" id="KW-0805">Transcription regulation</keyword>
<dbReference type="GO" id="GO:0003677">
    <property type="term" value="F:DNA binding"/>
    <property type="evidence" value="ECO:0007669"/>
    <property type="project" value="UniProtKB-KW"/>
</dbReference>
<gene>
    <name evidence="6" type="ORF">Cni_G18054</name>
</gene>
<dbReference type="InterPro" id="IPR011598">
    <property type="entry name" value="bHLH_dom"/>
</dbReference>
<dbReference type="GO" id="GO:0046983">
    <property type="term" value="F:protein dimerization activity"/>
    <property type="evidence" value="ECO:0007669"/>
    <property type="project" value="InterPro"/>
</dbReference>
<evidence type="ECO:0000256" key="2">
    <source>
        <dbReference type="ARBA" id="ARBA00023015"/>
    </source>
</evidence>
<evidence type="ECO:0000256" key="4">
    <source>
        <dbReference type="ARBA" id="ARBA00023163"/>
    </source>
</evidence>
<evidence type="ECO:0000256" key="3">
    <source>
        <dbReference type="ARBA" id="ARBA00023125"/>
    </source>
</evidence>
<dbReference type="Gene3D" id="4.10.280.10">
    <property type="entry name" value="Helix-loop-helix DNA-binding domain"/>
    <property type="match status" value="1"/>
</dbReference>
<evidence type="ECO:0000256" key="1">
    <source>
        <dbReference type="ARBA" id="ARBA00005510"/>
    </source>
</evidence>
<feature type="domain" description="BHLH" evidence="5">
    <location>
        <begin position="104"/>
        <end position="153"/>
    </location>
</feature>
<dbReference type="GO" id="GO:0003700">
    <property type="term" value="F:DNA-binding transcription factor activity"/>
    <property type="evidence" value="ECO:0007669"/>
    <property type="project" value="InterPro"/>
</dbReference>
<dbReference type="Proteomes" id="UP001327560">
    <property type="component" value="Chromosome 5"/>
</dbReference>
<dbReference type="PANTHER" id="PTHR45844:SF9">
    <property type="entry name" value="OS09G0463900 PROTEIN"/>
    <property type="match status" value="1"/>
</dbReference>
<sequence length="291" mass="32326">METLVRITRRGAGQVSILGVQVEGEARNLRRPRFRFWFCPPNRPPVGDARVFAGFCGGLGLAFGTGSVSSSSLVLDSERRELVEVPSRFKKKKGGGMPDAKTAMALKSHCEAERRRRERINMHLDKLRCMVPCTEKLDKAALLAEVISHVKKLKTNAVEISKCHSIPLDTDEVKVEVEDVTNDGNFLVKASLCCDDRPELIADLRHTLRNLKLKTVRAEISTLGGRIKNVLVMTSEGNPNTVEMHPYMTSIHQALKSLLERVNAQADFLPSASFSSKRRRMLLLESSSSSS</sequence>
<dbReference type="InterPro" id="IPR036638">
    <property type="entry name" value="HLH_DNA-bd_sf"/>
</dbReference>
<dbReference type="PANTHER" id="PTHR45844">
    <property type="entry name" value="TRANSCRIPTION FACTOR BHLH30"/>
    <property type="match status" value="1"/>
</dbReference>
<protein>
    <submittedName>
        <fullName evidence="6">Transcription factor bHLH30</fullName>
    </submittedName>
</protein>
<reference evidence="6 7" key="1">
    <citation type="submission" date="2023-10" db="EMBL/GenBank/DDBJ databases">
        <title>Chromosome-scale genome assembly provides insights into flower coloration mechanisms of Canna indica.</title>
        <authorList>
            <person name="Li C."/>
        </authorList>
    </citation>
    <scope>NUCLEOTIDE SEQUENCE [LARGE SCALE GENOMIC DNA]</scope>
    <source>
        <tissue evidence="6">Flower</tissue>
    </source>
</reference>
<dbReference type="EMBL" id="CP136894">
    <property type="protein sequence ID" value="WOL09301.1"/>
    <property type="molecule type" value="Genomic_DNA"/>
</dbReference>
<evidence type="ECO:0000313" key="6">
    <source>
        <dbReference type="EMBL" id="WOL09301.1"/>
    </source>
</evidence>
<dbReference type="Pfam" id="PF00010">
    <property type="entry name" value="HLH"/>
    <property type="match status" value="1"/>
</dbReference>
<accession>A0AAQ3QH61</accession>
<keyword evidence="4" id="KW-0804">Transcription</keyword>
<evidence type="ECO:0000313" key="7">
    <source>
        <dbReference type="Proteomes" id="UP001327560"/>
    </source>
</evidence>
<name>A0AAQ3QH61_9LILI</name>
<keyword evidence="7" id="KW-1185">Reference proteome</keyword>
<evidence type="ECO:0000259" key="5">
    <source>
        <dbReference type="PROSITE" id="PS50888"/>
    </source>
</evidence>
<dbReference type="AlphaFoldDB" id="A0AAQ3QH61"/>